<dbReference type="OrthoDB" id="9996895at2759"/>
<dbReference type="InterPro" id="IPR003959">
    <property type="entry name" value="ATPase_AAA_core"/>
</dbReference>
<feature type="compositionally biased region" description="Basic and acidic residues" evidence="8">
    <location>
        <begin position="313"/>
        <end position="334"/>
    </location>
</feature>
<evidence type="ECO:0000256" key="2">
    <source>
        <dbReference type="ARBA" id="ARBA00006168"/>
    </source>
</evidence>
<evidence type="ECO:0000256" key="4">
    <source>
        <dbReference type="ARBA" id="ARBA00022763"/>
    </source>
</evidence>
<dbReference type="Proteomes" id="UP000827889">
    <property type="component" value="Chromosome 2"/>
</dbReference>
<dbReference type="Gene3D" id="1.10.8.60">
    <property type="match status" value="1"/>
</dbReference>
<feature type="compositionally biased region" description="Polar residues" evidence="8">
    <location>
        <begin position="91"/>
        <end position="103"/>
    </location>
</feature>
<gene>
    <name evidence="11" type="primary">LOC115734760</name>
</gene>
<keyword evidence="5" id="KW-0067">ATP-binding</keyword>
<keyword evidence="10" id="KW-1185">Reference proteome</keyword>
<dbReference type="PANTHER" id="PTHR12172">
    <property type="entry name" value="CELL CYCLE CHECKPOINT PROTEIN RAD17"/>
    <property type="match status" value="1"/>
</dbReference>
<dbReference type="GeneID" id="115734760"/>
<evidence type="ECO:0000256" key="6">
    <source>
        <dbReference type="ARBA" id="ARBA00023242"/>
    </source>
</evidence>
<evidence type="ECO:0000256" key="1">
    <source>
        <dbReference type="ARBA" id="ARBA00004123"/>
    </source>
</evidence>
<dbReference type="RefSeq" id="XP_030521544.1">
    <property type="nucleotide sequence ID" value="XM_030665684.2"/>
</dbReference>
<evidence type="ECO:0000256" key="5">
    <source>
        <dbReference type="ARBA" id="ARBA00022840"/>
    </source>
</evidence>
<feature type="region of interest" description="Disordered" evidence="8">
    <location>
        <begin position="313"/>
        <end position="343"/>
    </location>
</feature>
<dbReference type="GO" id="GO:0005634">
    <property type="term" value="C:nucleus"/>
    <property type="evidence" value="ECO:0007669"/>
    <property type="project" value="UniProtKB-SubCell"/>
</dbReference>
<evidence type="ECO:0000313" key="11">
    <source>
        <dbReference type="RefSeq" id="XP_030521544.1"/>
    </source>
</evidence>
<dbReference type="InterPro" id="IPR027417">
    <property type="entry name" value="P-loop_NTPase"/>
</dbReference>
<sequence length="1230" mass="137545">MDQSLSQESPPAPEAGERRGVRRRLVQSTLFSPKAQDIEAVGVQNNEQNCSEGEGDEDDEACGSQKKRRKRRGKVATPKRNSSAKKDKRQLNSTPKKNGTTNGMKGVCSTPKSIKLVENEVGSPPIPNLRMEAKLRAEENSRMFAGRQIHPFFSSWRSDKKCQEATEIEGNPCSSDRKSQSITLCPIHVFEKTEDDGGTSLDWRSWIFNEETFSGTHSCLESTSSFFEGAACSLTFDKFHCVPHHAYNKSPVKKEVSWRQSRNQQLNHEPAATHEADICDEKLICCHFKGSTLDHEINEVGSLSECSACLGKSDPEQHHEERTPSTNDSSRDEPPNTLWTNKYQPKNSMEVCGNSEAVKFLTEWLRLWHQADYKNIKNLDGVEESSLQYDYYVLDQSDSESERKERHARLKNVLLVTGPVGCGKSAAIYACAEEQGFEVMEVNASECRNGALMKQKFGEALESHLLKWSTENQVDIQTKSELCSAADSGKAEGEGKTELIESIQLSDEENPYSAGAVKLTARANGASCHQAEVKPLILFEDVDITFLDDRGFIAAIQHIAETAKGPLILTSSSCNLLLPDNMERLETCFTAPSVLELLCHVHMVCGVEKMRIQPHLVQKFVGCCEGDIRKTIMNLQFWCQGNEDRKGGDVRGAYGPVLFDLESGHKILPKLMPWDFPSELCELIEKEISNSLTPMQDNSFLLGTIDEHLEDKEVQCPQRMDQNEIDLQAKKEAMLRRNCSMYDDEDLTIHFATFGEPSANPGTPVACSQRKGRNKLDIVLSSDSEDETFNHGYVRPMHEESPMVNSGAPAQEREIHNCFAPLGEEQCPCGGGEAENCLLPRSIMGINLQMTDPCKSLDESCVPESSFVPETEIDDGIELSSRTYSCRGGEMGEPYFDNGLASVVSPVKNGFCVKPLSRLRRLSDMLANRCDMMEDSSHGVGEDSQLGNVEAVDKGYQLMDECSRVDFNESHRYQAGFRIVSNSVRESWKRLREQLKNRVTKHEKDAFQMVQIASRISNLISEADLLRNNCQSVIDDYVDPTMVIAEEPESFSRYNEQWQMTSTFVQHGLCSFAKDIPTVGSENMCQNGVDLAYEMLALTSNRMAVAKLIIQDMGGSKISDAVMDTPDIDVSRRKTRTSLFDVIESVGPSKLYLYLRDNAFYDYLSSLGKISKAETARLSGCINKKRRRGRASRHYLSNGALMLSPEHISLLQRCNSFGNNTAQVMDNGFR</sequence>
<dbReference type="GO" id="GO:0016887">
    <property type="term" value="F:ATP hydrolysis activity"/>
    <property type="evidence" value="ECO:0007669"/>
    <property type="project" value="InterPro"/>
</dbReference>
<feature type="region of interest" description="Disordered" evidence="8">
    <location>
        <begin position="1"/>
        <end position="109"/>
    </location>
</feature>
<evidence type="ECO:0000256" key="7">
    <source>
        <dbReference type="ARBA" id="ARBA00023306"/>
    </source>
</evidence>
<accession>A0A8B8NHL3</accession>
<dbReference type="Gene3D" id="3.40.50.300">
    <property type="entry name" value="P-loop containing nucleotide triphosphate hydrolases"/>
    <property type="match status" value="1"/>
</dbReference>
<evidence type="ECO:0000313" key="10">
    <source>
        <dbReference type="Proteomes" id="UP000827889"/>
    </source>
</evidence>
<dbReference type="AlphaFoldDB" id="A0A8B8NHL3"/>
<comment type="similarity">
    <text evidence="2">Belongs to the rad17/RAD24 family.</text>
</comment>
<comment type="subcellular location">
    <subcellularLocation>
        <location evidence="1">Nucleus</location>
    </subcellularLocation>
</comment>
<evidence type="ECO:0000256" key="8">
    <source>
        <dbReference type="SAM" id="MobiDB-lite"/>
    </source>
</evidence>
<reference evidence="10" key="1">
    <citation type="submission" date="2025-05" db="UniProtKB">
        <authorList>
            <consortium name="RefSeq"/>
        </authorList>
    </citation>
    <scope>NUCLEOTIDE SEQUENCE [LARGE SCALE GENOMIC DNA]</scope>
</reference>
<dbReference type="KEGG" id="rarg:115734760"/>
<proteinExistence type="inferred from homology"/>
<keyword evidence="3" id="KW-0547">Nucleotide-binding</keyword>
<feature type="domain" description="ATPase AAA-type core" evidence="9">
    <location>
        <begin position="414"/>
        <end position="450"/>
    </location>
</feature>
<dbReference type="SUPFAM" id="SSF52540">
    <property type="entry name" value="P-loop containing nucleoside triphosphate hydrolases"/>
    <property type="match status" value="1"/>
</dbReference>
<dbReference type="GO" id="GO:0033314">
    <property type="term" value="P:mitotic DNA replication checkpoint signaling"/>
    <property type="evidence" value="ECO:0007669"/>
    <property type="project" value="TreeGrafter"/>
</dbReference>
<evidence type="ECO:0000256" key="3">
    <source>
        <dbReference type="ARBA" id="ARBA00022741"/>
    </source>
</evidence>
<reference evidence="11" key="2">
    <citation type="submission" date="2025-08" db="UniProtKB">
        <authorList>
            <consortium name="RefSeq"/>
        </authorList>
    </citation>
    <scope>IDENTIFICATION</scope>
    <source>
        <tissue evidence="11">Leaf</tissue>
    </source>
</reference>
<dbReference type="GO" id="GO:0003689">
    <property type="term" value="F:DNA clamp loader activity"/>
    <property type="evidence" value="ECO:0007669"/>
    <property type="project" value="TreeGrafter"/>
</dbReference>
<dbReference type="PANTHER" id="PTHR12172:SF1">
    <property type="entry name" value="P-LOOP CONTAINING NUCLEOSIDE TRIPHOSPHATE HYDROLASES SUPERFAMILY PROTEIN"/>
    <property type="match status" value="1"/>
</dbReference>
<keyword evidence="4" id="KW-0227">DNA damage</keyword>
<dbReference type="GO" id="GO:0000077">
    <property type="term" value="P:DNA damage checkpoint signaling"/>
    <property type="evidence" value="ECO:0007669"/>
    <property type="project" value="TreeGrafter"/>
</dbReference>
<dbReference type="InterPro" id="IPR004582">
    <property type="entry name" value="Checkpoint_prot_Rad17_Rad24"/>
</dbReference>
<dbReference type="GO" id="GO:0006281">
    <property type="term" value="P:DNA repair"/>
    <property type="evidence" value="ECO:0007669"/>
    <property type="project" value="InterPro"/>
</dbReference>
<name>A0A8B8NHL3_9MYRT</name>
<keyword evidence="6" id="KW-0539">Nucleus</keyword>
<dbReference type="GO" id="GO:0005524">
    <property type="term" value="F:ATP binding"/>
    <property type="evidence" value="ECO:0007669"/>
    <property type="project" value="UniProtKB-KW"/>
</dbReference>
<evidence type="ECO:0000259" key="9">
    <source>
        <dbReference type="Pfam" id="PF00004"/>
    </source>
</evidence>
<keyword evidence="7" id="KW-0131">Cell cycle</keyword>
<feature type="compositionally biased region" description="Basic residues" evidence="8">
    <location>
        <begin position="65"/>
        <end position="74"/>
    </location>
</feature>
<organism evidence="10 11">
    <name type="scientific">Rhodamnia argentea</name>
    <dbReference type="NCBI Taxonomy" id="178133"/>
    <lineage>
        <taxon>Eukaryota</taxon>
        <taxon>Viridiplantae</taxon>
        <taxon>Streptophyta</taxon>
        <taxon>Embryophyta</taxon>
        <taxon>Tracheophyta</taxon>
        <taxon>Spermatophyta</taxon>
        <taxon>Magnoliopsida</taxon>
        <taxon>eudicotyledons</taxon>
        <taxon>Gunneridae</taxon>
        <taxon>Pentapetalae</taxon>
        <taxon>rosids</taxon>
        <taxon>malvids</taxon>
        <taxon>Myrtales</taxon>
        <taxon>Myrtaceae</taxon>
        <taxon>Myrtoideae</taxon>
        <taxon>Myrteae</taxon>
        <taxon>Australasian group</taxon>
        <taxon>Rhodamnia</taxon>
    </lineage>
</organism>
<dbReference type="Pfam" id="PF00004">
    <property type="entry name" value="AAA"/>
    <property type="match status" value="1"/>
</dbReference>
<protein>
    <submittedName>
        <fullName evidence="11">Uncharacterized protein LOC115734760 isoform X1</fullName>
    </submittedName>
</protein>
<dbReference type="GO" id="GO:0003682">
    <property type="term" value="F:chromatin binding"/>
    <property type="evidence" value="ECO:0007669"/>
    <property type="project" value="TreeGrafter"/>
</dbReference>